<dbReference type="GeneID" id="6073979"/>
<dbReference type="RefSeq" id="XP_001878633.1">
    <property type="nucleotide sequence ID" value="XM_001878598.1"/>
</dbReference>
<organism evidence="4">
    <name type="scientific">Laccaria bicolor (strain S238N-H82 / ATCC MYA-4686)</name>
    <name type="common">Bicoloured deceiver</name>
    <name type="synonym">Laccaria laccata var. bicolor</name>
    <dbReference type="NCBI Taxonomy" id="486041"/>
    <lineage>
        <taxon>Eukaryota</taxon>
        <taxon>Fungi</taxon>
        <taxon>Dikarya</taxon>
        <taxon>Basidiomycota</taxon>
        <taxon>Agaricomycotina</taxon>
        <taxon>Agaricomycetes</taxon>
        <taxon>Agaricomycetidae</taxon>
        <taxon>Agaricales</taxon>
        <taxon>Agaricineae</taxon>
        <taxon>Hydnangiaceae</taxon>
        <taxon>Laccaria</taxon>
    </lineage>
</organism>
<dbReference type="InParanoid" id="B0D3V1"/>
<dbReference type="EMBL" id="DS547096">
    <property type="protein sequence ID" value="EDR11332.1"/>
    <property type="molecule type" value="Genomic_DNA"/>
</dbReference>
<name>B0D3V1_LACBS</name>
<proteinExistence type="predicted"/>
<keyword evidence="1" id="KW-0175">Coiled coil</keyword>
<sequence length="227" mass="26238">MSRLASFRGPSTPTASPARQTTPSSPSRLTESTFHRKTRSILLELRSITETWDDLILIDGLKAIRSLVDLRTDLQNALAIIPDRMPRTHLVVPKLTLMEKRIAELDSILIKLQKQFRKMNSTIDNLEAVLYEAHKAKGWEWVQTEPLWVTWPLEKFVVSIPSILPAYHRSLNLNIELVNLLRSHSVSFDESRAAVSRWVEQPFLEDSGWQAEWEDICVVEVERWEKD</sequence>
<evidence type="ECO:0000256" key="1">
    <source>
        <dbReference type="SAM" id="Coils"/>
    </source>
</evidence>
<dbReference type="KEGG" id="lbc:LACBIDRAFT_316065"/>
<feature type="region of interest" description="Disordered" evidence="2">
    <location>
        <begin position="1"/>
        <end position="31"/>
    </location>
</feature>
<dbReference type="HOGENOM" id="CLU_089014_0_0_1"/>
<dbReference type="OrthoDB" id="17066at2759"/>
<gene>
    <name evidence="3" type="ORF">LACBIDRAFT_316065</name>
</gene>
<evidence type="ECO:0000256" key="2">
    <source>
        <dbReference type="SAM" id="MobiDB-lite"/>
    </source>
</evidence>
<accession>B0D3V1</accession>
<dbReference type="AlphaFoldDB" id="B0D3V1"/>
<dbReference type="Proteomes" id="UP000001194">
    <property type="component" value="Unassembled WGS sequence"/>
</dbReference>
<evidence type="ECO:0000313" key="4">
    <source>
        <dbReference type="Proteomes" id="UP000001194"/>
    </source>
</evidence>
<protein>
    <submittedName>
        <fullName evidence="3">Predicted protein</fullName>
    </submittedName>
</protein>
<feature type="compositionally biased region" description="Polar residues" evidence="2">
    <location>
        <begin position="9"/>
        <end position="31"/>
    </location>
</feature>
<feature type="coiled-coil region" evidence="1">
    <location>
        <begin position="95"/>
        <end position="129"/>
    </location>
</feature>
<keyword evidence="4" id="KW-1185">Reference proteome</keyword>
<evidence type="ECO:0000313" key="3">
    <source>
        <dbReference type="EMBL" id="EDR11332.1"/>
    </source>
</evidence>
<reference evidence="3 4" key="1">
    <citation type="journal article" date="2008" name="Nature">
        <title>The genome of Laccaria bicolor provides insights into mycorrhizal symbiosis.</title>
        <authorList>
            <person name="Martin F."/>
            <person name="Aerts A."/>
            <person name="Ahren D."/>
            <person name="Brun A."/>
            <person name="Danchin E.G.J."/>
            <person name="Duchaussoy F."/>
            <person name="Gibon J."/>
            <person name="Kohler A."/>
            <person name="Lindquist E."/>
            <person name="Pereda V."/>
            <person name="Salamov A."/>
            <person name="Shapiro H.J."/>
            <person name="Wuyts J."/>
            <person name="Blaudez D."/>
            <person name="Buee M."/>
            <person name="Brokstein P."/>
            <person name="Canbaeck B."/>
            <person name="Cohen D."/>
            <person name="Courty P.E."/>
            <person name="Coutinho P.M."/>
            <person name="Delaruelle C."/>
            <person name="Detter J.C."/>
            <person name="Deveau A."/>
            <person name="DiFazio S."/>
            <person name="Duplessis S."/>
            <person name="Fraissinet-Tachet L."/>
            <person name="Lucic E."/>
            <person name="Frey-Klett P."/>
            <person name="Fourrey C."/>
            <person name="Feussner I."/>
            <person name="Gay G."/>
            <person name="Grimwood J."/>
            <person name="Hoegger P.J."/>
            <person name="Jain P."/>
            <person name="Kilaru S."/>
            <person name="Labbe J."/>
            <person name="Lin Y.C."/>
            <person name="Legue V."/>
            <person name="Le Tacon F."/>
            <person name="Marmeisse R."/>
            <person name="Melayah D."/>
            <person name="Montanini B."/>
            <person name="Muratet M."/>
            <person name="Nehls U."/>
            <person name="Niculita-Hirzel H."/>
            <person name="Oudot-Le Secq M.P."/>
            <person name="Peter M."/>
            <person name="Quesneville H."/>
            <person name="Rajashekar B."/>
            <person name="Reich M."/>
            <person name="Rouhier N."/>
            <person name="Schmutz J."/>
            <person name="Yin T."/>
            <person name="Chalot M."/>
            <person name="Henrissat B."/>
            <person name="Kuees U."/>
            <person name="Lucas S."/>
            <person name="Van de Peer Y."/>
            <person name="Podila G.K."/>
            <person name="Polle A."/>
            <person name="Pukkila P.J."/>
            <person name="Richardson P.M."/>
            <person name="Rouze P."/>
            <person name="Sanders I.R."/>
            <person name="Stajich J.E."/>
            <person name="Tunlid A."/>
            <person name="Tuskan G."/>
            <person name="Grigoriev I.V."/>
        </authorList>
    </citation>
    <scope>NUCLEOTIDE SEQUENCE [LARGE SCALE GENOMIC DNA]</scope>
    <source>
        <strain evidence="4">S238N-H82 / ATCC MYA-4686</strain>
    </source>
</reference>